<feature type="domain" description="CdaR GGDEF-like" evidence="5">
    <location>
        <begin position="331"/>
        <end position="464"/>
    </location>
</feature>
<dbReference type="Pfam" id="PF13556">
    <property type="entry name" value="HTH_30"/>
    <property type="match status" value="1"/>
</dbReference>
<evidence type="ECO:0000259" key="5">
    <source>
        <dbReference type="Pfam" id="PF17853"/>
    </source>
</evidence>
<comment type="similarity">
    <text evidence="1">Belongs to the CdaR family.</text>
</comment>
<dbReference type="PANTHER" id="PTHR33744">
    <property type="entry name" value="CARBOHYDRATE DIACID REGULATOR"/>
    <property type="match status" value="1"/>
</dbReference>
<evidence type="ECO:0000256" key="2">
    <source>
        <dbReference type="SAM" id="MobiDB-lite"/>
    </source>
</evidence>
<feature type="region of interest" description="Disordered" evidence="2">
    <location>
        <begin position="1"/>
        <end position="43"/>
    </location>
</feature>
<dbReference type="Pfam" id="PF07905">
    <property type="entry name" value="PucR"/>
    <property type="match status" value="1"/>
</dbReference>
<dbReference type="InterPro" id="IPR042070">
    <property type="entry name" value="PucR_C-HTH_sf"/>
</dbReference>
<feature type="domain" description="Purine catabolism PurC-like" evidence="3">
    <location>
        <begin position="49"/>
        <end position="167"/>
    </location>
</feature>
<dbReference type="InterPro" id="IPR025736">
    <property type="entry name" value="PucR_C-HTH_dom"/>
</dbReference>
<name>A0A4R5BER5_9ACTN</name>
<dbReference type="InterPro" id="IPR041522">
    <property type="entry name" value="CdaR_GGDEF"/>
</dbReference>
<dbReference type="Proteomes" id="UP000294513">
    <property type="component" value="Unassembled WGS sequence"/>
</dbReference>
<dbReference type="InterPro" id="IPR051448">
    <property type="entry name" value="CdaR-like_regulators"/>
</dbReference>
<dbReference type="EMBL" id="SMKU01000097">
    <property type="protein sequence ID" value="TDD84801.1"/>
    <property type="molecule type" value="Genomic_DNA"/>
</dbReference>
<dbReference type="InterPro" id="IPR012914">
    <property type="entry name" value="PucR_dom"/>
</dbReference>
<proteinExistence type="inferred from homology"/>
<dbReference type="AlphaFoldDB" id="A0A4R5BER5"/>
<gene>
    <name evidence="6" type="ORF">E1298_19475</name>
</gene>
<evidence type="ECO:0000313" key="7">
    <source>
        <dbReference type="Proteomes" id="UP000294513"/>
    </source>
</evidence>
<dbReference type="Gene3D" id="1.10.10.2840">
    <property type="entry name" value="PucR C-terminal helix-turn-helix domain"/>
    <property type="match status" value="1"/>
</dbReference>
<reference evidence="6 7" key="1">
    <citation type="submission" date="2019-03" db="EMBL/GenBank/DDBJ databases">
        <title>Draft genome sequences of novel Actinobacteria.</title>
        <authorList>
            <person name="Sahin N."/>
            <person name="Ay H."/>
            <person name="Saygin H."/>
        </authorList>
    </citation>
    <scope>NUCLEOTIDE SEQUENCE [LARGE SCALE GENOMIC DNA]</scope>
    <source>
        <strain evidence="6 7">H3C3</strain>
    </source>
</reference>
<evidence type="ECO:0000259" key="3">
    <source>
        <dbReference type="Pfam" id="PF07905"/>
    </source>
</evidence>
<evidence type="ECO:0000256" key="1">
    <source>
        <dbReference type="ARBA" id="ARBA00006754"/>
    </source>
</evidence>
<feature type="domain" description="PucR C-terminal helix-turn-helix" evidence="4">
    <location>
        <begin position="518"/>
        <end position="575"/>
    </location>
</feature>
<sequence length="581" mass="62609">MGRFANHQPDTSLIVPTGRDGGLPDPAAGEAPVRPSQTGPLGRGVPVSDVLSASSLAGAQLVAGASGLNRIVLRLNVMEVPDIVPWTKPNELLLTTGYPLREIPEQLADLVAQLHARRLAAVGIKLGRYLDRLPPEMLEAADRVGLPVIRLPDDVAFDDIINQVLTDVLNRQAAVLARSEEAHRALVDVVLAGGGLDAITDQLSQILDGTALITSPGGQVLAQSPPPEADWPPGGPDLWDPDGRLRVERLKHGAGVLDERGAPVAVVPVLAGSLDHGRIVLIAGGSPLEDSDVHVLERAAATAALVITKELAVSAVESKYRGDFLHDLLAGRVDDSEHAVRHCASLGWDIDRPLIVLVAQLEPGAAPEPSPRDLRSAHERFATAWRRAVGERDPRAAVVGYSQELVVVMGAPTGEPPGEAVRKMVARLPGDGRTRRPFSTGISRIVTEPALLPQAYQQARRAATVGHRMHGPGSVEDFDSLGVYRLLSLVPDPTELTDFMRETLRDLAFGDDAETVDLRTTLQILLDTNNVAETARIMHFHYNTLRYRLAKLERLLGPFTTDPHLRLNLMLALQIQRMRGL</sequence>
<keyword evidence="7" id="KW-1185">Reference proteome</keyword>
<accession>A0A4R5BER5</accession>
<evidence type="ECO:0000313" key="6">
    <source>
        <dbReference type="EMBL" id="TDD84801.1"/>
    </source>
</evidence>
<organism evidence="6 7">
    <name type="scientific">Actinomadura rubrisoli</name>
    <dbReference type="NCBI Taxonomy" id="2530368"/>
    <lineage>
        <taxon>Bacteria</taxon>
        <taxon>Bacillati</taxon>
        <taxon>Actinomycetota</taxon>
        <taxon>Actinomycetes</taxon>
        <taxon>Streptosporangiales</taxon>
        <taxon>Thermomonosporaceae</taxon>
        <taxon>Actinomadura</taxon>
    </lineage>
</organism>
<dbReference type="OrthoDB" id="3246591at2"/>
<dbReference type="Pfam" id="PF17853">
    <property type="entry name" value="GGDEF_2"/>
    <property type="match status" value="1"/>
</dbReference>
<evidence type="ECO:0000259" key="4">
    <source>
        <dbReference type="Pfam" id="PF13556"/>
    </source>
</evidence>
<protein>
    <submittedName>
        <fullName evidence="6">PucR family transcriptional regulator</fullName>
    </submittedName>
</protein>
<dbReference type="PANTHER" id="PTHR33744:SF1">
    <property type="entry name" value="DNA-BINDING TRANSCRIPTIONAL ACTIVATOR ADER"/>
    <property type="match status" value="1"/>
</dbReference>
<comment type="caution">
    <text evidence="6">The sequence shown here is derived from an EMBL/GenBank/DDBJ whole genome shotgun (WGS) entry which is preliminary data.</text>
</comment>